<dbReference type="PROSITE" id="PS01273">
    <property type="entry name" value="COA_TRANSF_1"/>
    <property type="match status" value="1"/>
</dbReference>
<dbReference type="EC" id="2.8.3.8" evidence="3"/>
<dbReference type="InterPro" id="IPR012792">
    <property type="entry name" value="3-oxoacid_CoA-transf_A"/>
</dbReference>
<dbReference type="InterPro" id="IPR037171">
    <property type="entry name" value="NagB/RpiA_transferase-like"/>
</dbReference>
<protein>
    <submittedName>
        <fullName evidence="3">Acetyl-CoA:acetoacetyl-CoA transferase, alpha subunit</fullName>
        <ecNumber evidence="3">2.8.3.8</ecNumber>
    </submittedName>
</protein>
<sequence>MMNKTVNVDEVITHFRDGMTIMFGGFGGVGSPPSLIDAILEANIKDLTLIGNDAGFPQIGVGRLITEGRVKKIIASHIGSNPIAGQKMQAGTLDVHFYPQGILAEKIRAGGMGLAGIVTDVGMDSLNLDEKQLVPLNGKTYILEPALTADIAIVNALKADEAGNLIFDKSARNTNPIVAMAGDRTIAEVEEIVPVGSLHPEEIVTPGVFVNQIVQSKGVNWTWAWETTI</sequence>
<keyword evidence="2 3" id="KW-0808">Transferase</keyword>
<evidence type="ECO:0000256" key="1">
    <source>
        <dbReference type="ARBA" id="ARBA00005612"/>
    </source>
</evidence>
<dbReference type="PANTHER" id="PTHR13707">
    <property type="entry name" value="KETOACID-COENZYME A TRANSFERASE"/>
    <property type="match status" value="1"/>
</dbReference>
<organism evidence="3 4">
    <name type="scientific">Bacillus pumilus</name>
    <name type="common">Bacillus mesentericus</name>
    <dbReference type="NCBI Taxonomy" id="1408"/>
    <lineage>
        <taxon>Bacteria</taxon>
        <taxon>Bacillati</taxon>
        <taxon>Bacillota</taxon>
        <taxon>Bacilli</taxon>
        <taxon>Bacillales</taxon>
        <taxon>Bacillaceae</taxon>
        <taxon>Bacillus</taxon>
    </lineage>
</organism>
<dbReference type="AlphaFoldDB" id="A0AB34QQC0"/>
<evidence type="ECO:0000313" key="3">
    <source>
        <dbReference type="EMBL" id="KIL13650.1"/>
    </source>
</evidence>
<dbReference type="SUPFAM" id="SSF100950">
    <property type="entry name" value="NagB/RpiA/CoA transferase-like"/>
    <property type="match status" value="1"/>
</dbReference>
<dbReference type="InterPro" id="IPR004165">
    <property type="entry name" value="CoA_trans_fam_I"/>
</dbReference>
<name>A0AB34QQC0_BACPU</name>
<proteinExistence type="inferred from homology"/>
<dbReference type="GO" id="GO:0008775">
    <property type="term" value="F:acetate CoA-transferase activity"/>
    <property type="evidence" value="ECO:0007669"/>
    <property type="project" value="UniProtKB-EC"/>
</dbReference>
<evidence type="ECO:0000313" key="4">
    <source>
        <dbReference type="Proteomes" id="UP000031978"/>
    </source>
</evidence>
<evidence type="ECO:0000256" key="2">
    <source>
        <dbReference type="ARBA" id="ARBA00022679"/>
    </source>
</evidence>
<dbReference type="Gene3D" id="3.40.1080.10">
    <property type="entry name" value="Glutaconate Coenzyme A-transferase"/>
    <property type="match status" value="1"/>
</dbReference>
<dbReference type="InterPro" id="IPR004163">
    <property type="entry name" value="CoA_transf_BS"/>
</dbReference>
<reference evidence="3 4" key="1">
    <citation type="submission" date="2014-12" db="EMBL/GenBank/DDBJ databases">
        <title>Draft Genome Sequences of Five Spore-Forming Food Isolates of Bacillus pumilus.</title>
        <authorList>
            <person name="de Jong A."/>
            <person name="van Heel A.J."/>
            <person name="Montalban-Lopez M."/>
            <person name="Krawczyk A.O."/>
            <person name="Berendsen E.M."/>
            <person name="Wells-Bennik M."/>
            <person name="Kuipers O.P."/>
        </authorList>
    </citation>
    <scope>NUCLEOTIDE SEQUENCE [LARGE SCALE GENOMIC DNA]</scope>
    <source>
        <strain evidence="3 4">B4127</strain>
    </source>
</reference>
<comment type="caution">
    <text evidence="3">The sequence shown here is derived from an EMBL/GenBank/DDBJ whole genome shotgun (WGS) entry which is preliminary data.</text>
</comment>
<dbReference type="EMBL" id="JXCL01000038">
    <property type="protein sequence ID" value="KIL13650.1"/>
    <property type="molecule type" value="Genomic_DNA"/>
</dbReference>
<dbReference type="SMART" id="SM00882">
    <property type="entry name" value="CoA_trans"/>
    <property type="match status" value="1"/>
</dbReference>
<dbReference type="Proteomes" id="UP000031978">
    <property type="component" value="Unassembled WGS sequence"/>
</dbReference>
<dbReference type="PANTHER" id="PTHR13707:SF60">
    <property type="entry name" value="ACETATE COA-TRANSFERASE SUBUNIT ALPHA"/>
    <property type="match status" value="1"/>
</dbReference>
<accession>A0AB34QQC0</accession>
<dbReference type="NCBIfam" id="TIGR02429">
    <property type="entry name" value="pcaI_scoA_fam"/>
    <property type="match status" value="1"/>
</dbReference>
<comment type="similarity">
    <text evidence="1">Belongs to the 3-oxoacid CoA-transferase subunit A family.</text>
</comment>
<dbReference type="Pfam" id="PF01144">
    <property type="entry name" value="CoA_trans"/>
    <property type="match status" value="1"/>
</dbReference>
<gene>
    <name evidence="3" type="ORF">B4127_0662</name>
</gene>